<proteinExistence type="predicted"/>
<sequence>MRVCMPLVCFKASVVAMLMPTAIFVARIITPQVPSLAPASAIISTLCPDKVNIHFTHAAHPSDLSPRLHNCLAGASRLHTGTIAPFSTLSASRTAVSAHWPWPSTSSLPDLLWSGLLWSESPAYRPGTGCSRRLWELQSHCSRRCFHSGHCRSHLLVFPSHPRRRPRTGRQPCS</sequence>
<protein>
    <submittedName>
        <fullName evidence="1">Uncharacterized protein</fullName>
    </submittedName>
</protein>
<evidence type="ECO:0000313" key="2">
    <source>
        <dbReference type="Proteomes" id="UP000800036"/>
    </source>
</evidence>
<keyword evidence="2" id="KW-1185">Reference proteome</keyword>
<name>A0A6A5VIS8_9PLEO</name>
<accession>A0A6A5VIS8</accession>
<gene>
    <name evidence="1" type="ORF">BU23DRAFT_28946</name>
</gene>
<organism evidence="1 2">
    <name type="scientific">Bimuria novae-zelandiae CBS 107.79</name>
    <dbReference type="NCBI Taxonomy" id="1447943"/>
    <lineage>
        <taxon>Eukaryota</taxon>
        <taxon>Fungi</taxon>
        <taxon>Dikarya</taxon>
        <taxon>Ascomycota</taxon>
        <taxon>Pezizomycotina</taxon>
        <taxon>Dothideomycetes</taxon>
        <taxon>Pleosporomycetidae</taxon>
        <taxon>Pleosporales</taxon>
        <taxon>Massarineae</taxon>
        <taxon>Didymosphaeriaceae</taxon>
        <taxon>Bimuria</taxon>
    </lineage>
</organism>
<evidence type="ECO:0000313" key="1">
    <source>
        <dbReference type="EMBL" id="KAF1976530.1"/>
    </source>
</evidence>
<dbReference type="EMBL" id="ML976666">
    <property type="protein sequence ID" value="KAF1976530.1"/>
    <property type="molecule type" value="Genomic_DNA"/>
</dbReference>
<reference evidence="1" key="1">
    <citation type="journal article" date="2020" name="Stud. Mycol.">
        <title>101 Dothideomycetes genomes: a test case for predicting lifestyles and emergence of pathogens.</title>
        <authorList>
            <person name="Haridas S."/>
            <person name="Albert R."/>
            <person name="Binder M."/>
            <person name="Bloem J."/>
            <person name="Labutti K."/>
            <person name="Salamov A."/>
            <person name="Andreopoulos B."/>
            <person name="Baker S."/>
            <person name="Barry K."/>
            <person name="Bills G."/>
            <person name="Bluhm B."/>
            <person name="Cannon C."/>
            <person name="Castanera R."/>
            <person name="Culley D."/>
            <person name="Daum C."/>
            <person name="Ezra D."/>
            <person name="Gonzalez J."/>
            <person name="Henrissat B."/>
            <person name="Kuo A."/>
            <person name="Liang C."/>
            <person name="Lipzen A."/>
            <person name="Lutzoni F."/>
            <person name="Magnuson J."/>
            <person name="Mondo S."/>
            <person name="Nolan M."/>
            <person name="Ohm R."/>
            <person name="Pangilinan J."/>
            <person name="Park H.-J."/>
            <person name="Ramirez L."/>
            <person name="Alfaro M."/>
            <person name="Sun H."/>
            <person name="Tritt A."/>
            <person name="Yoshinaga Y."/>
            <person name="Zwiers L.-H."/>
            <person name="Turgeon B."/>
            <person name="Goodwin S."/>
            <person name="Spatafora J."/>
            <person name="Crous P."/>
            <person name="Grigoriev I."/>
        </authorList>
    </citation>
    <scope>NUCLEOTIDE SEQUENCE</scope>
    <source>
        <strain evidence="1">CBS 107.79</strain>
    </source>
</reference>
<dbReference type="Proteomes" id="UP000800036">
    <property type="component" value="Unassembled WGS sequence"/>
</dbReference>
<dbReference type="AlphaFoldDB" id="A0A6A5VIS8"/>